<evidence type="ECO:0000256" key="8">
    <source>
        <dbReference type="SAM" id="Phobius"/>
    </source>
</evidence>
<dbReference type="AlphaFoldDB" id="A0AAE0BNU7"/>
<keyword evidence="7" id="KW-0325">Glycoprotein</keyword>
<feature type="chain" id="PRO_5042031118" description="Golgi apparatus protein 1" evidence="9">
    <location>
        <begin position="23"/>
        <end position="881"/>
    </location>
</feature>
<evidence type="ECO:0000313" key="11">
    <source>
        <dbReference type="Proteomes" id="UP001190700"/>
    </source>
</evidence>
<evidence type="ECO:0000256" key="6">
    <source>
        <dbReference type="ARBA" id="ARBA00023136"/>
    </source>
</evidence>
<accession>A0AAE0BNU7</accession>
<evidence type="ECO:0008006" key="12">
    <source>
        <dbReference type="Google" id="ProtNLM"/>
    </source>
</evidence>
<sequence length="881" mass="97373">MSRLAVFLLLIGLCSVEYRVFAEELNRTALEDNEKAQEDHKEPNEPVLSHIVEAADEVELESGDGDVSTTGACANDIEHFCAGTKPGEGRISTCITKQLDAESAGNVDGRKISSECSEEFRMYKADRATNINQDVKLASSCKPDAEKFCNDSTLYPEPGAVLTCLREVEEKLDEACKKEVFRTKVQSSKDFALDAMLHELCEEDATTLCNDVKPGEGRVQECLRKKRSSLSWDCQEELFRKEVEDASDMRLNTVLVRSCSGDVKKFCKGLPRGLGNTKECLEKKRHEADFSPECKKTFEEMMARRATDFRLDSKLRELCRDDIEEVCGYEKDSLDSIAGYDGRVIECLQDYKEELVTDSCKARVHVLTARAGEDIRMDRPLADSCYEDRKRLCKGVAPGSARVLRCLQESREQLTYECRATLFDQEVRLAEDIDFKFPMKKACAAEIESFCKDVPHGHARIISCLQEHDEDKEMTAECKAEVKRDEIRSAEDYRLNYRLNKACDAEIDAMCADVCSPFQGQACGGTVQACLVEKRDNITNAECNKELFSTEKKMGSDYRTDAVLKEACLDDVSKFCADVSPGEGRVHQCLVKHMSELSPTCAKEEQKLNEVQAQDVRLRPGFKACSEEMAVYCKNIRAGKGRMYRCLQQNLGKVDFSSSCRSEVEKKQARMAGNWRMDFGVAKNCQADVQKLCKDKVGAGHGKGAVLKCLVENHPQVSAGDCAVEVSRAVRMALWQYRKGAAMTMACDADAATCTGKGPGAVGIIGRCLSKKLANNEEMSDGCKSLVTIAAPKDSKDIFDGALSGSGVLEKVAELEKQVGLKAALVSTDKSGVSVITLTGWVAIASMGALFLVIVGGIVFAYRKYTGQDKPYTLVVKGGDM</sequence>
<dbReference type="InterPro" id="IPR039728">
    <property type="entry name" value="GLG1"/>
</dbReference>
<keyword evidence="4" id="KW-0677">Repeat</keyword>
<dbReference type="PANTHER" id="PTHR11884:SF1">
    <property type="entry name" value="GOLGI APPARATUS PROTEIN 1"/>
    <property type="match status" value="1"/>
</dbReference>
<evidence type="ECO:0000256" key="1">
    <source>
        <dbReference type="ARBA" id="ARBA00004479"/>
    </source>
</evidence>
<evidence type="ECO:0000256" key="4">
    <source>
        <dbReference type="ARBA" id="ARBA00022737"/>
    </source>
</evidence>
<dbReference type="PROSITE" id="PS51289">
    <property type="entry name" value="GLG1_C_RICH"/>
    <property type="match status" value="5"/>
</dbReference>
<dbReference type="Pfam" id="PF00839">
    <property type="entry name" value="Cys_rich_FGFR"/>
    <property type="match status" value="10"/>
</dbReference>
<keyword evidence="6 8" id="KW-0472">Membrane</keyword>
<evidence type="ECO:0000256" key="5">
    <source>
        <dbReference type="ARBA" id="ARBA00022989"/>
    </source>
</evidence>
<comment type="caution">
    <text evidence="10">The sequence shown here is derived from an EMBL/GenBank/DDBJ whole genome shotgun (WGS) entry which is preliminary data.</text>
</comment>
<dbReference type="PANTHER" id="PTHR11884">
    <property type="entry name" value="SELECTIN LIGAND RELATED"/>
    <property type="match status" value="1"/>
</dbReference>
<comment type="subcellular location">
    <subcellularLocation>
        <location evidence="1">Membrane</location>
        <topology evidence="1">Single-pass type I membrane protein</topology>
    </subcellularLocation>
</comment>
<evidence type="ECO:0000256" key="7">
    <source>
        <dbReference type="ARBA" id="ARBA00023180"/>
    </source>
</evidence>
<feature type="transmembrane region" description="Helical" evidence="8">
    <location>
        <begin position="838"/>
        <end position="862"/>
    </location>
</feature>
<reference evidence="10 11" key="1">
    <citation type="journal article" date="2015" name="Genome Biol. Evol.">
        <title>Comparative Genomics of a Bacterivorous Green Alga Reveals Evolutionary Causalities and Consequences of Phago-Mixotrophic Mode of Nutrition.</title>
        <authorList>
            <person name="Burns J.A."/>
            <person name="Paasch A."/>
            <person name="Narechania A."/>
            <person name="Kim E."/>
        </authorList>
    </citation>
    <scope>NUCLEOTIDE SEQUENCE [LARGE SCALE GENOMIC DNA]</scope>
    <source>
        <strain evidence="10 11">PLY_AMNH</strain>
    </source>
</reference>
<evidence type="ECO:0000256" key="9">
    <source>
        <dbReference type="SAM" id="SignalP"/>
    </source>
</evidence>
<organism evidence="10 11">
    <name type="scientific">Cymbomonas tetramitiformis</name>
    <dbReference type="NCBI Taxonomy" id="36881"/>
    <lineage>
        <taxon>Eukaryota</taxon>
        <taxon>Viridiplantae</taxon>
        <taxon>Chlorophyta</taxon>
        <taxon>Pyramimonadophyceae</taxon>
        <taxon>Pyramimonadales</taxon>
        <taxon>Pyramimonadaceae</taxon>
        <taxon>Cymbomonas</taxon>
    </lineage>
</organism>
<keyword evidence="11" id="KW-1185">Reference proteome</keyword>
<dbReference type="Proteomes" id="UP001190700">
    <property type="component" value="Unassembled WGS sequence"/>
</dbReference>
<evidence type="ECO:0000256" key="3">
    <source>
        <dbReference type="ARBA" id="ARBA00022729"/>
    </source>
</evidence>
<dbReference type="InterPro" id="IPR001893">
    <property type="entry name" value="Cys-rich_GLG1_repeat"/>
</dbReference>
<name>A0AAE0BNU7_9CHLO</name>
<gene>
    <name evidence="10" type="ORF">CYMTET_50650</name>
</gene>
<dbReference type="GO" id="GO:0000139">
    <property type="term" value="C:Golgi membrane"/>
    <property type="evidence" value="ECO:0007669"/>
    <property type="project" value="InterPro"/>
</dbReference>
<dbReference type="InterPro" id="IPR017873">
    <property type="entry name" value="Cys-rich_GLG1_repeat_euk"/>
</dbReference>
<dbReference type="EMBL" id="LGRX02033919">
    <property type="protein sequence ID" value="KAK3239418.1"/>
    <property type="molecule type" value="Genomic_DNA"/>
</dbReference>
<protein>
    <recommendedName>
        <fullName evidence="12">Golgi apparatus protein 1</fullName>
    </recommendedName>
</protein>
<evidence type="ECO:0000313" key="10">
    <source>
        <dbReference type="EMBL" id="KAK3239418.1"/>
    </source>
</evidence>
<proteinExistence type="predicted"/>
<keyword evidence="2 8" id="KW-0812">Transmembrane</keyword>
<keyword evidence="3 9" id="KW-0732">Signal</keyword>
<keyword evidence="5 8" id="KW-1133">Transmembrane helix</keyword>
<evidence type="ECO:0000256" key="2">
    <source>
        <dbReference type="ARBA" id="ARBA00022692"/>
    </source>
</evidence>
<feature type="signal peptide" evidence="9">
    <location>
        <begin position="1"/>
        <end position="22"/>
    </location>
</feature>